<sequence>MTDGRRQLAADSILHAAVTANLKTGQAGFRSVC</sequence>
<gene>
    <name evidence="1" type="ORF">BC792_11043</name>
</gene>
<organism evidence="1 2">
    <name type="scientific">Sphingobacterium allocomposti</name>
    <dbReference type="NCBI Taxonomy" id="415956"/>
    <lineage>
        <taxon>Bacteria</taxon>
        <taxon>Pseudomonadati</taxon>
        <taxon>Bacteroidota</taxon>
        <taxon>Sphingobacteriia</taxon>
        <taxon>Sphingobacteriales</taxon>
        <taxon>Sphingobacteriaceae</taxon>
        <taxon>Sphingobacterium</taxon>
    </lineage>
</organism>
<reference evidence="1 2" key="1">
    <citation type="submission" date="2019-07" db="EMBL/GenBank/DDBJ databases">
        <title>Genomic Encyclopedia of Archaeal and Bacterial Type Strains, Phase II (KMG-II): from individual species to whole genera.</title>
        <authorList>
            <person name="Goeker M."/>
        </authorList>
    </citation>
    <scope>NUCLEOTIDE SEQUENCE [LARGE SCALE GENOMIC DNA]</scope>
    <source>
        <strain evidence="1 2">DSM 18850</strain>
    </source>
</reference>
<evidence type="ECO:0000313" key="2">
    <source>
        <dbReference type="Proteomes" id="UP000325105"/>
    </source>
</evidence>
<dbReference type="AlphaFoldDB" id="A0A5S5DKN7"/>
<name>A0A5S5DKN7_9SPHI</name>
<dbReference type="EMBL" id="VNHX01000010">
    <property type="protein sequence ID" value="TYP95716.1"/>
    <property type="molecule type" value="Genomic_DNA"/>
</dbReference>
<protein>
    <submittedName>
        <fullName evidence="1">Uncharacterized protein</fullName>
    </submittedName>
</protein>
<comment type="caution">
    <text evidence="1">The sequence shown here is derived from an EMBL/GenBank/DDBJ whole genome shotgun (WGS) entry which is preliminary data.</text>
</comment>
<evidence type="ECO:0000313" key="1">
    <source>
        <dbReference type="EMBL" id="TYP95716.1"/>
    </source>
</evidence>
<keyword evidence="2" id="KW-1185">Reference proteome</keyword>
<dbReference type="Proteomes" id="UP000325105">
    <property type="component" value="Unassembled WGS sequence"/>
</dbReference>
<accession>A0A5S5DKN7</accession>
<proteinExistence type="predicted"/>